<keyword evidence="2" id="KW-1185">Reference proteome</keyword>
<proteinExistence type="predicted"/>
<gene>
    <name evidence="1" type="ORF">PG986_010124</name>
</gene>
<accession>A0ABR1Q9Q6</accession>
<name>A0ABR1Q9Q6_9PEZI</name>
<dbReference type="RefSeq" id="XP_066698744.1">
    <property type="nucleotide sequence ID" value="XM_066846346.1"/>
</dbReference>
<reference evidence="1 2" key="1">
    <citation type="submission" date="2023-01" db="EMBL/GenBank/DDBJ databases">
        <title>Analysis of 21 Apiospora genomes using comparative genomics revels a genus with tremendous synthesis potential of carbohydrate active enzymes and secondary metabolites.</title>
        <authorList>
            <person name="Sorensen T."/>
        </authorList>
    </citation>
    <scope>NUCLEOTIDE SEQUENCE [LARGE SCALE GENOMIC DNA]</scope>
    <source>
        <strain evidence="1 2">CBS 24483</strain>
    </source>
</reference>
<protein>
    <submittedName>
        <fullName evidence="1">Uncharacterized protein</fullName>
    </submittedName>
</protein>
<dbReference type="Proteomes" id="UP001391051">
    <property type="component" value="Unassembled WGS sequence"/>
</dbReference>
<dbReference type="EMBL" id="JAQQWE010000006">
    <property type="protein sequence ID" value="KAK7949238.1"/>
    <property type="molecule type" value="Genomic_DNA"/>
</dbReference>
<evidence type="ECO:0000313" key="2">
    <source>
        <dbReference type="Proteomes" id="UP001391051"/>
    </source>
</evidence>
<dbReference type="GeneID" id="92079408"/>
<evidence type="ECO:0000313" key="1">
    <source>
        <dbReference type="EMBL" id="KAK7949238.1"/>
    </source>
</evidence>
<sequence>MPVVANATSTAESGGAIASIASILNHGSDLVKKFRKRRKERKKAKENKALQKFIKASHARNRQAYDDAVRLLEQRFGYDDDISKSQFRLTSSKMRRWIDLTLASSRDEVAIIFPKAVLLRSMSDEIQSSVRSDLTGLSQRMMQAAPIRNFTFNDSWICDGPTIGGNRCSGMDPIEYIDPRIWNKPSNGGNRSSDMESCYPDNEYYPPNAQNCTQSIINYGLNHPIGQLRPANIHPFR</sequence>
<comment type="caution">
    <text evidence="1">The sequence shown here is derived from an EMBL/GenBank/DDBJ whole genome shotgun (WGS) entry which is preliminary data.</text>
</comment>
<organism evidence="1 2">
    <name type="scientific">Apiospora aurea</name>
    <dbReference type="NCBI Taxonomy" id="335848"/>
    <lineage>
        <taxon>Eukaryota</taxon>
        <taxon>Fungi</taxon>
        <taxon>Dikarya</taxon>
        <taxon>Ascomycota</taxon>
        <taxon>Pezizomycotina</taxon>
        <taxon>Sordariomycetes</taxon>
        <taxon>Xylariomycetidae</taxon>
        <taxon>Amphisphaeriales</taxon>
        <taxon>Apiosporaceae</taxon>
        <taxon>Apiospora</taxon>
    </lineage>
</organism>